<keyword evidence="3" id="KW-1185">Reference proteome</keyword>
<dbReference type="Gene3D" id="1.20.900.10">
    <property type="entry name" value="Dbl homology (DH) domain"/>
    <property type="match status" value="1"/>
</dbReference>
<dbReference type="InterPro" id="IPR035899">
    <property type="entry name" value="DBL_dom_sf"/>
</dbReference>
<feature type="domain" description="DH" evidence="1">
    <location>
        <begin position="48"/>
        <end position="219"/>
    </location>
</feature>
<dbReference type="PROSITE" id="PS50010">
    <property type="entry name" value="DH_2"/>
    <property type="match status" value="1"/>
</dbReference>
<dbReference type="PANTHER" id="PTHR46026:SF1">
    <property type="entry name" value="RHO-TYPE GUANINE NUCLEOTIDE EXCHANGE FACTOR, ISOFORM F"/>
    <property type="match status" value="1"/>
</dbReference>
<evidence type="ECO:0000313" key="2">
    <source>
        <dbReference type="EMBL" id="OZC06132.1"/>
    </source>
</evidence>
<feature type="non-terminal residue" evidence="2">
    <location>
        <position position="1"/>
    </location>
</feature>
<name>A0A238BLN8_9BILA</name>
<proteinExistence type="predicted"/>
<organism evidence="2 3">
    <name type="scientific">Onchocerca flexuosa</name>
    <dbReference type="NCBI Taxonomy" id="387005"/>
    <lineage>
        <taxon>Eukaryota</taxon>
        <taxon>Metazoa</taxon>
        <taxon>Ecdysozoa</taxon>
        <taxon>Nematoda</taxon>
        <taxon>Chromadorea</taxon>
        <taxon>Rhabditida</taxon>
        <taxon>Spirurina</taxon>
        <taxon>Spiruromorpha</taxon>
        <taxon>Filarioidea</taxon>
        <taxon>Onchocercidae</taxon>
        <taxon>Onchocerca</taxon>
    </lineage>
</organism>
<dbReference type="SUPFAM" id="SSF48065">
    <property type="entry name" value="DBL homology domain (DH-domain)"/>
    <property type="match status" value="1"/>
</dbReference>
<dbReference type="AlphaFoldDB" id="A0A238BLN8"/>
<accession>A0A238BLN8</accession>
<dbReference type="SMART" id="SM00325">
    <property type="entry name" value="RhoGEF"/>
    <property type="match status" value="1"/>
</dbReference>
<reference evidence="2 3" key="1">
    <citation type="submission" date="2015-12" db="EMBL/GenBank/DDBJ databases">
        <title>Draft genome of the nematode, Onchocerca flexuosa.</title>
        <authorList>
            <person name="Mitreva M."/>
        </authorList>
    </citation>
    <scope>NUCLEOTIDE SEQUENCE [LARGE SCALE GENOMIC DNA]</scope>
    <source>
        <strain evidence="2">Red Deer</strain>
    </source>
</reference>
<dbReference type="InterPro" id="IPR000219">
    <property type="entry name" value="DH_dom"/>
</dbReference>
<dbReference type="PANTHER" id="PTHR46026">
    <property type="entry name" value="RHO-TYPE GUANINE NUCLEOTIDE EXCHANGE FACTOR, ISOFORM F"/>
    <property type="match status" value="1"/>
</dbReference>
<dbReference type="GO" id="GO:0005085">
    <property type="term" value="F:guanyl-nucleotide exchange factor activity"/>
    <property type="evidence" value="ECO:0007669"/>
    <property type="project" value="InterPro"/>
</dbReference>
<evidence type="ECO:0000259" key="1">
    <source>
        <dbReference type="PROSITE" id="PS50010"/>
    </source>
</evidence>
<dbReference type="OrthoDB" id="443981at2759"/>
<protein>
    <recommendedName>
        <fullName evidence="1">DH domain-containing protein</fullName>
    </recommendedName>
</protein>
<dbReference type="EMBL" id="KZ270209">
    <property type="protein sequence ID" value="OZC06132.1"/>
    <property type="molecule type" value="Genomic_DNA"/>
</dbReference>
<dbReference type="GO" id="GO:0005737">
    <property type="term" value="C:cytoplasm"/>
    <property type="evidence" value="ECO:0007669"/>
    <property type="project" value="TreeGrafter"/>
</dbReference>
<sequence length="296" mass="33652">QSFKVNIFSGRFLRSRSNGPPILNGDGASSGLAKEAPLFSSDTSRQAYREQVMKSFLEAEFKYIDSVTKFNDDILAKIRNSKKISEDDFQVLAGNLQLLIAHQRELLSDIKEAIEKDAINARIGGLLLKAAPNLRHLLRLYCQNHPKAVDLILRNKILYEELLKEINYLLKDLISGLSRPFRHLETYPSMLNELERGMHEAHPDRGDTQRAAAVFRDIVVCFIFFGKSLNFRYADGSSEIAMNLLSNDELQRWIEAFSCCTNLTVTDYCCDLISSFGPQKIDISDMHNMVELILQL</sequence>
<gene>
    <name evidence="2" type="ORF">X798_06885</name>
</gene>
<evidence type="ECO:0000313" key="3">
    <source>
        <dbReference type="Proteomes" id="UP000242913"/>
    </source>
</evidence>
<dbReference type="Pfam" id="PF00621">
    <property type="entry name" value="RhoGEF"/>
    <property type="match status" value="1"/>
</dbReference>
<dbReference type="Proteomes" id="UP000242913">
    <property type="component" value="Unassembled WGS sequence"/>
</dbReference>